<dbReference type="AlphaFoldDB" id="A0A927MUK4"/>
<evidence type="ECO:0000259" key="4">
    <source>
        <dbReference type="SMART" id="SM00922"/>
    </source>
</evidence>
<dbReference type="CDD" id="cd03316">
    <property type="entry name" value="MR_like"/>
    <property type="match status" value="1"/>
</dbReference>
<dbReference type="SMART" id="SM00922">
    <property type="entry name" value="MR_MLE"/>
    <property type="match status" value="1"/>
</dbReference>
<dbReference type="InterPro" id="IPR013342">
    <property type="entry name" value="Mandelate_racemase_C"/>
</dbReference>
<dbReference type="SUPFAM" id="SSF54826">
    <property type="entry name" value="Enolase N-terminal domain-like"/>
    <property type="match status" value="1"/>
</dbReference>
<proteinExistence type="predicted"/>
<dbReference type="SFLD" id="SFLDG00179">
    <property type="entry name" value="mandelate_racemase"/>
    <property type="match status" value="1"/>
</dbReference>
<name>A0A927MUK4_9ACTN</name>
<keyword evidence="5" id="KW-0456">Lyase</keyword>
<evidence type="ECO:0000313" key="5">
    <source>
        <dbReference type="EMBL" id="MBE1606592.1"/>
    </source>
</evidence>
<protein>
    <submittedName>
        <fullName evidence="5">D-arabinonate dehydratase</fullName>
        <ecNumber evidence="5">4.2.1.5</ecNumber>
    </submittedName>
</protein>
<evidence type="ECO:0000256" key="2">
    <source>
        <dbReference type="ARBA" id="ARBA00022723"/>
    </source>
</evidence>
<dbReference type="Gene3D" id="3.30.390.10">
    <property type="entry name" value="Enolase-like, N-terminal domain"/>
    <property type="match status" value="1"/>
</dbReference>
<dbReference type="PANTHER" id="PTHR13794">
    <property type="entry name" value="ENOLASE SUPERFAMILY, MANDELATE RACEMASE"/>
    <property type="match status" value="1"/>
</dbReference>
<reference evidence="5" key="1">
    <citation type="submission" date="2020-10" db="EMBL/GenBank/DDBJ databases">
        <title>Sequencing the genomes of 1000 actinobacteria strains.</title>
        <authorList>
            <person name="Klenk H.-P."/>
        </authorList>
    </citation>
    <scope>NUCLEOTIDE SEQUENCE</scope>
    <source>
        <strain evidence="5">DSM 45354</strain>
    </source>
</reference>
<evidence type="ECO:0000256" key="3">
    <source>
        <dbReference type="ARBA" id="ARBA00022842"/>
    </source>
</evidence>
<dbReference type="EC" id="4.2.1.5" evidence="5"/>
<dbReference type="InterPro" id="IPR018110">
    <property type="entry name" value="Mandel_Rmase/mucon_lact_enz_CS"/>
</dbReference>
<keyword evidence="6" id="KW-1185">Reference proteome</keyword>
<dbReference type="Gene3D" id="3.20.20.120">
    <property type="entry name" value="Enolase-like C-terminal domain"/>
    <property type="match status" value="1"/>
</dbReference>
<dbReference type="GO" id="GO:0000287">
    <property type="term" value="F:magnesium ion binding"/>
    <property type="evidence" value="ECO:0007669"/>
    <property type="project" value="TreeGrafter"/>
</dbReference>
<dbReference type="GO" id="GO:0016052">
    <property type="term" value="P:carbohydrate catabolic process"/>
    <property type="evidence" value="ECO:0007669"/>
    <property type="project" value="TreeGrafter"/>
</dbReference>
<keyword evidence="3" id="KW-0460">Magnesium</keyword>
<organism evidence="5 6">
    <name type="scientific">Actinopolymorpha pittospori</name>
    <dbReference type="NCBI Taxonomy" id="648752"/>
    <lineage>
        <taxon>Bacteria</taxon>
        <taxon>Bacillati</taxon>
        <taxon>Actinomycetota</taxon>
        <taxon>Actinomycetes</taxon>
        <taxon>Propionibacteriales</taxon>
        <taxon>Actinopolymorphaceae</taxon>
        <taxon>Actinopolymorpha</taxon>
    </lineage>
</organism>
<keyword evidence="2" id="KW-0479">Metal-binding</keyword>
<comment type="caution">
    <text evidence="5">The sequence shown here is derived from an EMBL/GenBank/DDBJ whole genome shotgun (WGS) entry which is preliminary data.</text>
</comment>
<dbReference type="RefSeq" id="WP_192750694.1">
    <property type="nucleotide sequence ID" value="NZ_BAABJL010000147.1"/>
</dbReference>
<dbReference type="InterPro" id="IPR029065">
    <property type="entry name" value="Enolase_C-like"/>
</dbReference>
<dbReference type="Pfam" id="PF13378">
    <property type="entry name" value="MR_MLE_C"/>
    <property type="match status" value="1"/>
</dbReference>
<dbReference type="Proteomes" id="UP000638648">
    <property type="component" value="Unassembled WGS sequence"/>
</dbReference>
<comment type="cofactor">
    <cofactor evidence="1">
        <name>Mg(2+)</name>
        <dbReference type="ChEBI" id="CHEBI:18420"/>
    </cofactor>
</comment>
<dbReference type="GO" id="GO:0009063">
    <property type="term" value="P:amino acid catabolic process"/>
    <property type="evidence" value="ECO:0007669"/>
    <property type="project" value="InterPro"/>
</dbReference>
<dbReference type="InterPro" id="IPR013341">
    <property type="entry name" value="Mandelate_racemase_N_dom"/>
</dbReference>
<dbReference type="PANTHER" id="PTHR13794:SF58">
    <property type="entry name" value="MITOCHONDRIAL ENOLASE SUPERFAMILY MEMBER 1"/>
    <property type="match status" value="1"/>
</dbReference>
<feature type="domain" description="Mandelate racemase/muconate lactonizing enzyme C-terminal" evidence="4">
    <location>
        <begin position="141"/>
        <end position="238"/>
    </location>
</feature>
<dbReference type="EMBL" id="JADBEM010000001">
    <property type="protein sequence ID" value="MBE1606592.1"/>
    <property type="molecule type" value="Genomic_DNA"/>
</dbReference>
<gene>
    <name evidence="5" type="ORF">HEB94_003440</name>
</gene>
<dbReference type="PROSITE" id="PS00908">
    <property type="entry name" value="MR_MLE_1"/>
    <property type="match status" value="1"/>
</dbReference>
<sequence length="359" mass="39368">MKIVDLSFTTYDLGKLSKPFRNSILTTENKRLTLVDVHTDEGLSGTALSAEGATRFAAPIRERLLGQDPRDFTRIWHRMFTGWRKPVVKGDAISAIGSVDNALWDLRGKAFDMPVYRLLGGYRSRVPAYSAGGYYEEGKGTGELAEEMLSFVAAGYRAVKMKVGGADIPEDVRRVAAVREAVGPDVKVMVDANNAWTSSQALRFGRAVEEFDLAWFEEPCWPDDHAGMAALVGQLTMPIATGEIEYTRWGFRDLIERRAVDIVQADPQTCGGLTEWIRIATLASTHHLEMAPHGNHYVGAHAVAAVDNGLIVESYAGLSPWQDEFLGGISFVDGELVLPETPGLGITIDRPALERASRT</sequence>
<dbReference type="InterPro" id="IPR036849">
    <property type="entry name" value="Enolase-like_C_sf"/>
</dbReference>
<dbReference type="SFLD" id="SFLDS00001">
    <property type="entry name" value="Enolase"/>
    <property type="match status" value="1"/>
</dbReference>
<dbReference type="GO" id="GO:0047675">
    <property type="term" value="F:arabinonate dehydratase activity"/>
    <property type="evidence" value="ECO:0007669"/>
    <property type="project" value="UniProtKB-EC"/>
</dbReference>
<dbReference type="InterPro" id="IPR029017">
    <property type="entry name" value="Enolase-like_N"/>
</dbReference>
<evidence type="ECO:0000256" key="1">
    <source>
        <dbReference type="ARBA" id="ARBA00001946"/>
    </source>
</evidence>
<accession>A0A927MUK4</accession>
<evidence type="ECO:0000313" key="6">
    <source>
        <dbReference type="Proteomes" id="UP000638648"/>
    </source>
</evidence>
<dbReference type="Pfam" id="PF02746">
    <property type="entry name" value="MR_MLE_N"/>
    <property type="match status" value="1"/>
</dbReference>
<dbReference type="InterPro" id="IPR046945">
    <property type="entry name" value="RHMD-like"/>
</dbReference>
<dbReference type="SUPFAM" id="SSF51604">
    <property type="entry name" value="Enolase C-terminal domain-like"/>
    <property type="match status" value="1"/>
</dbReference>